<keyword evidence="3" id="KW-1185">Reference proteome</keyword>
<dbReference type="Pfam" id="PF11804">
    <property type="entry name" value="DUF3325"/>
    <property type="match status" value="1"/>
</dbReference>
<dbReference type="Proteomes" id="UP000315235">
    <property type="component" value="Unassembled WGS sequence"/>
</dbReference>
<name>A0A553H1B6_9PSED</name>
<dbReference type="EMBL" id="VJOY01000004">
    <property type="protein sequence ID" value="TRX75549.1"/>
    <property type="molecule type" value="Genomic_DNA"/>
</dbReference>
<sequence length="106" mass="11662">MLTAFAFAYLAVLALCLAMNRHHKALFTGEPSPLRRQLLRLVALPLMALSLALCIRDADVELGILFWLALLMLATLALVLTLAWRQRWAMPLAGLLLVSSALTHLG</sequence>
<dbReference type="AlphaFoldDB" id="A0A553H1B6"/>
<reference evidence="2 3" key="1">
    <citation type="submission" date="2019-07" db="EMBL/GenBank/DDBJ databases">
        <title>Pseudomonas mangiferae sp. nov., isolated from bark of mango tree in Thailand.</title>
        <authorList>
            <person name="Srisuk N."/>
            <person name="Anurat P."/>
        </authorList>
    </citation>
    <scope>NUCLEOTIDE SEQUENCE [LARGE SCALE GENOMIC DNA]</scope>
    <source>
        <strain evidence="2 3">DMKU_BBB3-04</strain>
    </source>
</reference>
<proteinExistence type="predicted"/>
<gene>
    <name evidence="2" type="ORF">FM069_07340</name>
</gene>
<keyword evidence="1" id="KW-0812">Transmembrane</keyword>
<feature type="transmembrane region" description="Helical" evidence="1">
    <location>
        <begin position="37"/>
        <end position="55"/>
    </location>
</feature>
<evidence type="ECO:0000313" key="3">
    <source>
        <dbReference type="Proteomes" id="UP000315235"/>
    </source>
</evidence>
<evidence type="ECO:0000256" key="1">
    <source>
        <dbReference type="SAM" id="Phobius"/>
    </source>
</evidence>
<accession>A0A553H1B6</accession>
<dbReference type="RefSeq" id="WP_143487641.1">
    <property type="nucleotide sequence ID" value="NZ_VJOY01000004.1"/>
</dbReference>
<comment type="caution">
    <text evidence="2">The sequence shown here is derived from an EMBL/GenBank/DDBJ whole genome shotgun (WGS) entry which is preliminary data.</text>
</comment>
<protein>
    <submittedName>
        <fullName evidence="2">DUF3325 domain-containing protein</fullName>
    </submittedName>
</protein>
<keyword evidence="1" id="KW-0472">Membrane</keyword>
<keyword evidence="1" id="KW-1133">Transmembrane helix</keyword>
<organism evidence="2 3">
    <name type="scientific">Pseudomonas mangiferae</name>
    <dbReference type="NCBI Taxonomy" id="2593654"/>
    <lineage>
        <taxon>Bacteria</taxon>
        <taxon>Pseudomonadati</taxon>
        <taxon>Pseudomonadota</taxon>
        <taxon>Gammaproteobacteria</taxon>
        <taxon>Pseudomonadales</taxon>
        <taxon>Pseudomonadaceae</taxon>
        <taxon>Pseudomonas</taxon>
    </lineage>
</organism>
<feature type="transmembrane region" description="Helical" evidence="1">
    <location>
        <begin position="62"/>
        <end position="82"/>
    </location>
</feature>
<evidence type="ECO:0000313" key="2">
    <source>
        <dbReference type="EMBL" id="TRX75549.1"/>
    </source>
</evidence>
<dbReference type="InterPro" id="IPR021762">
    <property type="entry name" value="DUF3325"/>
</dbReference>